<protein>
    <submittedName>
        <fullName evidence="2">Uncharacterized protein</fullName>
    </submittedName>
</protein>
<reference evidence="2" key="1">
    <citation type="submission" date="2017-02" db="UniProtKB">
        <authorList>
            <consortium name="WormBaseParasite"/>
        </authorList>
    </citation>
    <scope>IDENTIFICATION</scope>
</reference>
<proteinExistence type="predicted"/>
<dbReference type="AlphaFoldDB" id="A0A0M3I5Y7"/>
<evidence type="ECO:0000313" key="1">
    <source>
        <dbReference type="Proteomes" id="UP000036681"/>
    </source>
</evidence>
<organism evidence="1 2">
    <name type="scientific">Ascaris lumbricoides</name>
    <name type="common">Giant roundworm</name>
    <dbReference type="NCBI Taxonomy" id="6252"/>
    <lineage>
        <taxon>Eukaryota</taxon>
        <taxon>Metazoa</taxon>
        <taxon>Ecdysozoa</taxon>
        <taxon>Nematoda</taxon>
        <taxon>Chromadorea</taxon>
        <taxon>Rhabditida</taxon>
        <taxon>Spirurina</taxon>
        <taxon>Ascaridomorpha</taxon>
        <taxon>Ascaridoidea</taxon>
        <taxon>Ascarididae</taxon>
        <taxon>Ascaris</taxon>
    </lineage>
</organism>
<sequence>MTGSPLVTLKMEDAGIFFFYMHPSSSPLLPRPEAKALRALIVCDRRIESGSMAPHFVTDSLGPSARSLYA</sequence>
<accession>A0A0M3I5Y7</accession>
<evidence type="ECO:0000313" key="2">
    <source>
        <dbReference type="WBParaSite" id="ALUE_0001240901-mRNA-1"/>
    </source>
</evidence>
<keyword evidence="1" id="KW-1185">Reference proteome</keyword>
<name>A0A0M3I5Y7_ASCLU</name>
<dbReference type="Proteomes" id="UP000036681">
    <property type="component" value="Unplaced"/>
</dbReference>
<dbReference type="WBParaSite" id="ALUE_0001240901-mRNA-1">
    <property type="protein sequence ID" value="ALUE_0001240901-mRNA-1"/>
    <property type="gene ID" value="ALUE_0001240901"/>
</dbReference>